<proteinExistence type="predicted"/>
<accession>A0AAN6YJT0</accession>
<gene>
    <name evidence="2" type="ORF">QBC38DRAFT_550696</name>
</gene>
<feature type="region of interest" description="Disordered" evidence="1">
    <location>
        <begin position="219"/>
        <end position="243"/>
    </location>
</feature>
<protein>
    <submittedName>
        <fullName evidence="2">Uncharacterized protein</fullName>
    </submittedName>
</protein>
<dbReference type="AlphaFoldDB" id="A0AAN6YJT0"/>
<dbReference type="Proteomes" id="UP001301958">
    <property type="component" value="Unassembled WGS sequence"/>
</dbReference>
<organism evidence="2 3">
    <name type="scientific">Podospora fimiseda</name>
    <dbReference type="NCBI Taxonomy" id="252190"/>
    <lineage>
        <taxon>Eukaryota</taxon>
        <taxon>Fungi</taxon>
        <taxon>Dikarya</taxon>
        <taxon>Ascomycota</taxon>
        <taxon>Pezizomycotina</taxon>
        <taxon>Sordariomycetes</taxon>
        <taxon>Sordariomycetidae</taxon>
        <taxon>Sordariales</taxon>
        <taxon>Podosporaceae</taxon>
        <taxon>Podospora</taxon>
    </lineage>
</organism>
<feature type="compositionally biased region" description="Acidic residues" evidence="1">
    <location>
        <begin position="23"/>
        <end position="34"/>
    </location>
</feature>
<keyword evidence="3" id="KW-1185">Reference proteome</keyword>
<evidence type="ECO:0000313" key="3">
    <source>
        <dbReference type="Proteomes" id="UP001301958"/>
    </source>
</evidence>
<evidence type="ECO:0000313" key="2">
    <source>
        <dbReference type="EMBL" id="KAK4220394.1"/>
    </source>
</evidence>
<reference evidence="2" key="1">
    <citation type="journal article" date="2023" name="Mol. Phylogenet. Evol.">
        <title>Genome-scale phylogeny and comparative genomics of the fungal order Sordariales.</title>
        <authorList>
            <person name="Hensen N."/>
            <person name="Bonometti L."/>
            <person name="Westerberg I."/>
            <person name="Brannstrom I.O."/>
            <person name="Guillou S."/>
            <person name="Cros-Aarteil S."/>
            <person name="Calhoun S."/>
            <person name="Haridas S."/>
            <person name="Kuo A."/>
            <person name="Mondo S."/>
            <person name="Pangilinan J."/>
            <person name="Riley R."/>
            <person name="LaButti K."/>
            <person name="Andreopoulos B."/>
            <person name="Lipzen A."/>
            <person name="Chen C."/>
            <person name="Yan M."/>
            <person name="Daum C."/>
            <person name="Ng V."/>
            <person name="Clum A."/>
            <person name="Steindorff A."/>
            <person name="Ohm R.A."/>
            <person name="Martin F."/>
            <person name="Silar P."/>
            <person name="Natvig D.O."/>
            <person name="Lalanne C."/>
            <person name="Gautier V."/>
            <person name="Ament-Velasquez S.L."/>
            <person name="Kruys A."/>
            <person name="Hutchinson M.I."/>
            <person name="Powell A.J."/>
            <person name="Barry K."/>
            <person name="Miller A.N."/>
            <person name="Grigoriev I.V."/>
            <person name="Debuchy R."/>
            <person name="Gladieux P."/>
            <person name="Hiltunen Thoren M."/>
            <person name="Johannesson H."/>
        </authorList>
    </citation>
    <scope>NUCLEOTIDE SEQUENCE</scope>
    <source>
        <strain evidence="2">CBS 990.96</strain>
    </source>
</reference>
<feature type="region of interest" description="Disordered" evidence="1">
    <location>
        <begin position="107"/>
        <end position="130"/>
    </location>
</feature>
<name>A0AAN6YJT0_9PEZI</name>
<feature type="region of interest" description="Disordered" evidence="1">
    <location>
        <begin position="1"/>
        <end position="34"/>
    </location>
</feature>
<dbReference type="EMBL" id="MU865900">
    <property type="protein sequence ID" value="KAK4220394.1"/>
    <property type="molecule type" value="Genomic_DNA"/>
</dbReference>
<reference evidence="2" key="2">
    <citation type="submission" date="2023-05" db="EMBL/GenBank/DDBJ databases">
        <authorList>
            <consortium name="Lawrence Berkeley National Laboratory"/>
            <person name="Steindorff A."/>
            <person name="Hensen N."/>
            <person name="Bonometti L."/>
            <person name="Westerberg I."/>
            <person name="Brannstrom I.O."/>
            <person name="Guillou S."/>
            <person name="Cros-Aarteil S."/>
            <person name="Calhoun S."/>
            <person name="Haridas S."/>
            <person name="Kuo A."/>
            <person name="Mondo S."/>
            <person name="Pangilinan J."/>
            <person name="Riley R."/>
            <person name="Labutti K."/>
            <person name="Andreopoulos B."/>
            <person name="Lipzen A."/>
            <person name="Chen C."/>
            <person name="Yanf M."/>
            <person name="Daum C."/>
            <person name="Ng V."/>
            <person name="Clum A."/>
            <person name="Ohm R."/>
            <person name="Martin F."/>
            <person name="Silar P."/>
            <person name="Natvig D."/>
            <person name="Lalanne C."/>
            <person name="Gautier V."/>
            <person name="Ament-Velasquez S.L."/>
            <person name="Kruys A."/>
            <person name="Hutchinson M.I."/>
            <person name="Powell A.J."/>
            <person name="Barry K."/>
            <person name="Miller A.N."/>
            <person name="Grigoriev I.V."/>
            <person name="Debuchy R."/>
            <person name="Gladieux P."/>
            <person name="Thoren M.H."/>
            <person name="Johannesson H."/>
        </authorList>
    </citation>
    <scope>NUCLEOTIDE SEQUENCE</scope>
    <source>
        <strain evidence="2">CBS 990.96</strain>
    </source>
</reference>
<sequence>MDAAMGKLMPHMPTETGITTDDNYTESEPEPEDYPIDIWDMSNCAGWWVTAEKWDERFERPGRPVAYGEDTPTDYIKAEPHPDDVPLATPCHGLHDSVAWSTTRCSLPDEATSPSCKYTRQDQKNQAEDRKKVKKRVAWSMGYPRWDLPYDVYGEYGTLEELANEYLGPNFRRQLEQQYLERHKMFYYTTRESGLESDAVRMASDYHIRQRAWEKHCSGPSDFTRVPRSGNGQRAFPGPIGTN</sequence>
<feature type="compositionally biased region" description="Basic and acidic residues" evidence="1">
    <location>
        <begin position="119"/>
        <end position="130"/>
    </location>
</feature>
<comment type="caution">
    <text evidence="2">The sequence shown here is derived from an EMBL/GenBank/DDBJ whole genome shotgun (WGS) entry which is preliminary data.</text>
</comment>
<evidence type="ECO:0000256" key="1">
    <source>
        <dbReference type="SAM" id="MobiDB-lite"/>
    </source>
</evidence>